<dbReference type="EMBL" id="JBGBDC010000004">
    <property type="protein sequence ID" value="MEY2251756.1"/>
    <property type="molecule type" value="Genomic_DNA"/>
</dbReference>
<keyword evidence="5" id="KW-1185">Reference proteome</keyword>
<dbReference type="InterPro" id="IPR010982">
    <property type="entry name" value="Lambda_DNA-bd_dom_sf"/>
</dbReference>
<evidence type="ECO:0000313" key="4">
    <source>
        <dbReference type="EMBL" id="MEY2251756.1"/>
    </source>
</evidence>
<dbReference type="InterPro" id="IPR050400">
    <property type="entry name" value="Bact_Cytoskel_RodZ"/>
</dbReference>
<evidence type="ECO:0000313" key="5">
    <source>
        <dbReference type="Proteomes" id="UP001562178"/>
    </source>
</evidence>
<name>A0ABV4B481_9BURK</name>
<comment type="caution">
    <text evidence="4">The sequence shown here is derived from an EMBL/GenBank/DDBJ whole genome shotgun (WGS) entry which is preliminary data.</text>
</comment>
<dbReference type="PANTHER" id="PTHR34475:SF1">
    <property type="entry name" value="CYTOSKELETON PROTEIN RODZ"/>
    <property type="match status" value="1"/>
</dbReference>
<dbReference type="Pfam" id="PF13464">
    <property type="entry name" value="RodZ_C"/>
    <property type="match status" value="1"/>
</dbReference>
<evidence type="ECO:0000256" key="2">
    <source>
        <dbReference type="SAM" id="Phobius"/>
    </source>
</evidence>
<reference evidence="4 5" key="1">
    <citation type="journal article" date="2016" name="Int. J. Syst. Evol. Microbiol.">
        <title>Description of Comamonas sediminis sp. nov., isolated from lagoon sediments.</title>
        <authorList>
            <person name="Subhash Y."/>
            <person name="Bang J.J."/>
            <person name="You T.H."/>
            <person name="Lee S.S."/>
        </authorList>
    </citation>
    <scope>NUCLEOTIDE SEQUENCE [LARGE SCALE GENOMIC DNA]</scope>
    <source>
        <strain evidence="4 5">JCM 31169</strain>
    </source>
</reference>
<feature type="compositionally biased region" description="Low complexity" evidence="1">
    <location>
        <begin position="194"/>
        <end position="217"/>
    </location>
</feature>
<proteinExistence type="predicted"/>
<dbReference type="Pfam" id="PF13413">
    <property type="entry name" value="HTH_25"/>
    <property type="match status" value="1"/>
</dbReference>
<accession>A0ABV4B481</accession>
<dbReference type="PANTHER" id="PTHR34475">
    <property type="match status" value="1"/>
</dbReference>
<sequence length="305" mass="31293">MIESDIQEATNANHAATGAPLSAGEMLRQAREGLGYHLPAVAAHLKVSVHKLEALEAGDWSAFPDVVFVRALASAVCRVLKIDPAPVLAQLPKPPGKDLSPGVESVKTRVAVGPAQSKKNDFPSSKPFPWMGVVVLLMVATVGVLFYPQLAEYWKSRAAASAPAPARSNNVAGVADQSEPVALGGNSTDPVPEAPANGAAEAGATAALAGPPSPAAAAPVAAAPAEGAPLLHFKASQDSWVQVKEASGKVVFEKTIRAGATEDIAATPPLKLIVGNAAGVEMQLRGSVFDLKKVTKGSTARFEVN</sequence>
<feature type="region of interest" description="Disordered" evidence="1">
    <location>
        <begin position="179"/>
        <end position="217"/>
    </location>
</feature>
<protein>
    <submittedName>
        <fullName evidence="4">Helix-turn-helix domain-containing protein</fullName>
    </submittedName>
</protein>
<dbReference type="Gene3D" id="1.10.260.40">
    <property type="entry name" value="lambda repressor-like DNA-binding domains"/>
    <property type="match status" value="1"/>
</dbReference>
<evidence type="ECO:0000259" key="3">
    <source>
        <dbReference type="Pfam" id="PF13464"/>
    </source>
</evidence>
<dbReference type="InterPro" id="IPR025194">
    <property type="entry name" value="RodZ-like_C"/>
</dbReference>
<evidence type="ECO:0000256" key="1">
    <source>
        <dbReference type="SAM" id="MobiDB-lite"/>
    </source>
</evidence>
<feature type="transmembrane region" description="Helical" evidence="2">
    <location>
        <begin position="128"/>
        <end position="147"/>
    </location>
</feature>
<keyword evidence="2" id="KW-0812">Transmembrane</keyword>
<dbReference type="RefSeq" id="WP_369460123.1">
    <property type="nucleotide sequence ID" value="NZ_JBGBDC010000004.1"/>
</dbReference>
<feature type="domain" description="Cytoskeleton protein RodZ-like C-terminal" evidence="3">
    <location>
        <begin position="233"/>
        <end position="303"/>
    </location>
</feature>
<organism evidence="4 5">
    <name type="scientific">Comamonas sediminis</name>
    <dbReference type="NCBI Taxonomy" id="1783360"/>
    <lineage>
        <taxon>Bacteria</taxon>
        <taxon>Pseudomonadati</taxon>
        <taxon>Pseudomonadota</taxon>
        <taxon>Betaproteobacteria</taxon>
        <taxon>Burkholderiales</taxon>
        <taxon>Comamonadaceae</taxon>
        <taxon>Comamonas</taxon>
    </lineage>
</organism>
<gene>
    <name evidence="4" type="ORF">AB7A72_12140</name>
</gene>
<dbReference type="Proteomes" id="UP001562178">
    <property type="component" value="Unassembled WGS sequence"/>
</dbReference>
<keyword evidence="2" id="KW-0472">Membrane</keyword>
<keyword evidence="2" id="KW-1133">Transmembrane helix</keyword>